<dbReference type="OrthoDB" id="10008953at2"/>
<dbReference type="EMBL" id="WKJH01000001">
    <property type="protein sequence ID" value="MRX62605.1"/>
    <property type="molecule type" value="Genomic_DNA"/>
</dbReference>
<proteinExistence type="predicted"/>
<organism evidence="1 2">
    <name type="scientific">Maribacter luteus</name>
    <dbReference type="NCBI Taxonomy" id="2594478"/>
    <lineage>
        <taxon>Bacteria</taxon>
        <taxon>Pseudomonadati</taxon>
        <taxon>Bacteroidota</taxon>
        <taxon>Flavobacteriia</taxon>
        <taxon>Flavobacteriales</taxon>
        <taxon>Flavobacteriaceae</taxon>
        <taxon>Maribacter</taxon>
    </lineage>
</organism>
<evidence type="ECO:0000313" key="1">
    <source>
        <dbReference type="EMBL" id="MRX62605.1"/>
    </source>
</evidence>
<protein>
    <submittedName>
        <fullName evidence="1">Uncharacterized protein</fullName>
    </submittedName>
</protein>
<gene>
    <name evidence="1" type="ORF">GJ691_00365</name>
</gene>
<keyword evidence="2" id="KW-1185">Reference proteome</keyword>
<sequence>MIQKRLSKEILEVNLSNGIFSGGHIKEYDENGNLIYWSEFNFGETYTSKLTYDQNNRILREEIDIIV</sequence>
<evidence type="ECO:0000313" key="2">
    <source>
        <dbReference type="Proteomes" id="UP000443153"/>
    </source>
</evidence>
<dbReference type="RefSeq" id="WP_154362619.1">
    <property type="nucleotide sequence ID" value="NZ_WKJH01000001.1"/>
</dbReference>
<dbReference type="Proteomes" id="UP000443153">
    <property type="component" value="Unassembled WGS sequence"/>
</dbReference>
<reference evidence="1 2" key="1">
    <citation type="submission" date="2019-11" db="EMBL/GenBank/DDBJ databases">
        <title>Maribacter lutea sp. nov., a marine bacterium isolated from intertidal sand.</title>
        <authorList>
            <person name="Liu A."/>
        </authorList>
    </citation>
    <scope>NUCLEOTIDE SEQUENCE [LARGE SCALE GENOMIC DNA]</scope>
    <source>
        <strain evidence="1 2">RZ05</strain>
    </source>
</reference>
<dbReference type="AlphaFoldDB" id="A0A6I2MJ68"/>
<name>A0A6I2MJ68_9FLAO</name>
<comment type="caution">
    <text evidence="1">The sequence shown here is derived from an EMBL/GenBank/DDBJ whole genome shotgun (WGS) entry which is preliminary data.</text>
</comment>
<accession>A0A6I2MJ68</accession>